<dbReference type="PANTHER" id="PTHR43281:SF1">
    <property type="entry name" value="FARNESYL DIPHOSPHATE SYNTHASE"/>
    <property type="match status" value="1"/>
</dbReference>
<dbReference type="Gene3D" id="1.10.600.10">
    <property type="entry name" value="Farnesyl Diphosphate Synthase"/>
    <property type="match status" value="1"/>
</dbReference>
<evidence type="ECO:0000256" key="5">
    <source>
        <dbReference type="ARBA" id="ARBA00022842"/>
    </source>
</evidence>
<dbReference type="InterPro" id="IPR033749">
    <property type="entry name" value="Polyprenyl_synt_CS"/>
</dbReference>
<evidence type="ECO:0000313" key="9">
    <source>
        <dbReference type="Proteomes" id="UP001499915"/>
    </source>
</evidence>
<keyword evidence="9" id="KW-1185">Reference proteome</keyword>
<dbReference type="NCBIfam" id="NF045485">
    <property type="entry name" value="FPPsyn"/>
    <property type="match status" value="1"/>
</dbReference>
<keyword evidence="4" id="KW-0479">Metal-binding</keyword>
<name>A0ABN1I8B2_9GAMM</name>
<keyword evidence="3 7" id="KW-0808">Transferase</keyword>
<dbReference type="InterPro" id="IPR053378">
    <property type="entry name" value="Prenyl_diphosphate_synthase"/>
</dbReference>
<evidence type="ECO:0000256" key="1">
    <source>
        <dbReference type="ARBA" id="ARBA00001946"/>
    </source>
</evidence>
<dbReference type="PROSITE" id="PS00723">
    <property type="entry name" value="POLYPRENYL_SYNTHASE_1"/>
    <property type="match status" value="1"/>
</dbReference>
<dbReference type="PROSITE" id="PS00444">
    <property type="entry name" value="POLYPRENYL_SYNTHASE_2"/>
    <property type="match status" value="1"/>
</dbReference>
<evidence type="ECO:0000256" key="2">
    <source>
        <dbReference type="ARBA" id="ARBA00006706"/>
    </source>
</evidence>
<dbReference type="SUPFAM" id="SSF48576">
    <property type="entry name" value="Terpenoid synthases"/>
    <property type="match status" value="1"/>
</dbReference>
<evidence type="ECO:0000256" key="7">
    <source>
        <dbReference type="RuleBase" id="RU004466"/>
    </source>
</evidence>
<dbReference type="PANTHER" id="PTHR43281">
    <property type="entry name" value="FARNESYL DIPHOSPHATE SYNTHASE"/>
    <property type="match status" value="1"/>
</dbReference>
<sequence length="298" mass="32396">MSNLAQLLQHYRQRVEQQLDQLVTTELSLEPRLQQTMRHGLLNGGKRLRPALVYLSHKLCSGDDANTLTDRAAVAIECIHSYSLVHDDLPAMDDDDLRRGQPTCHIAFDEASAILAGDALQCLAFEHLSEPCEGVSAALQLRMLNLLARASGERGMVAGQAFDLSHVDKRLTLEQLQAMHACKTGALITAAVELGVLSAGEAGADKLEPLRRYGDLIGLAFQIQDDLLDIEGDTATLGKPQGSDLAQNKPTYPALLGLEGARERLHQLHDEAVATLRGFGPAADDLIALTDYIVNRDH</sequence>
<dbReference type="Proteomes" id="UP001499915">
    <property type="component" value="Unassembled WGS sequence"/>
</dbReference>
<gene>
    <name evidence="8" type="ORF">GCM10009104_25830</name>
</gene>
<dbReference type="SFLD" id="SFLDS00005">
    <property type="entry name" value="Isoprenoid_Synthase_Type_I"/>
    <property type="match status" value="1"/>
</dbReference>
<accession>A0ABN1I8B2</accession>
<reference evidence="8 9" key="1">
    <citation type="journal article" date="2019" name="Int. J. Syst. Evol. Microbiol.">
        <title>The Global Catalogue of Microorganisms (GCM) 10K type strain sequencing project: providing services to taxonomists for standard genome sequencing and annotation.</title>
        <authorList>
            <consortium name="The Broad Institute Genomics Platform"/>
            <consortium name="The Broad Institute Genome Sequencing Center for Infectious Disease"/>
            <person name="Wu L."/>
            <person name="Ma J."/>
        </authorList>
    </citation>
    <scope>NUCLEOTIDE SEQUENCE [LARGE SCALE GENOMIC DNA]</scope>
    <source>
        <strain evidence="8 9">JCM 15134</strain>
    </source>
</reference>
<comment type="cofactor">
    <cofactor evidence="1">
        <name>Mg(2+)</name>
        <dbReference type="ChEBI" id="CHEBI:18420"/>
    </cofactor>
</comment>
<dbReference type="EMBL" id="BAAAET010000003">
    <property type="protein sequence ID" value="GAA0696607.1"/>
    <property type="molecule type" value="Genomic_DNA"/>
</dbReference>
<dbReference type="SFLD" id="SFLDG01017">
    <property type="entry name" value="Polyprenyl_Transferase_Like"/>
    <property type="match status" value="1"/>
</dbReference>
<keyword evidence="5" id="KW-0460">Magnesium</keyword>
<evidence type="ECO:0000313" key="8">
    <source>
        <dbReference type="EMBL" id="GAA0696607.1"/>
    </source>
</evidence>
<dbReference type="CDD" id="cd00685">
    <property type="entry name" value="Trans_IPPS_HT"/>
    <property type="match status" value="1"/>
</dbReference>
<dbReference type="InterPro" id="IPR008949">
    <property type="entry name" value="Isoprenoid_synthase_dom_sf"/>
</dbReference>
<proteinExistence type="inferred from homology"/>
<evidence type="ECO:0000256" key="6">
    <source>
        <dbReference type="ARBA" id="ARBA00023229"/>
    </source>
</evidence>
<evidence type="ECO:0000256" key="4">
    <source>
        <dbReference type="ARBA" id="ARBA00022723"/>
    </source>
</evidence>
<organism evidence="8 9">
    <name type="scientific">Marinobacterium maritimum</name>
    <dbReference type="NCBI Taxonomy" id="500162"/>
    <lineage>
        <taxon>Bacteria</taxon>
        <taxon>Pseudomonadati</taxon>
        <taxon>Pseudomonadota</taxon>
        <taxon>Gammaproteobacteria</taxon>
        <taxon>Oceanospirillales</taxon>
        <taxon>Oceanospirillaceae</taxon>
        <taxon>Marinobacterium</taxon>
    </lineage>
</organism>
<protein>
    <submittedName>
        <fullName evidence="8">Polyprenyl synthetase family protein</fullName>
    </submittedName>
</protein>
<evidence type="ECO:0000256" key="3">
    <source>
        <dbReference type="ARBA" id="ARBA00022679"/>
    </source>
</evidence>
<dbReference type="Pfam" id="PF00348">
    <property type="entry name" value="polyprenyl_synt"/>
    <property type="match status" value="1"/>
</dbReference>
<keyword evidence="6" id="KW-0414">Isoprene biosynthesis</keyword>
<dbReference type="InterPro" id="IPR000092">
    <property type="entry name" value="Polyprenyl_synt"/>
</dbReference>
<dbReference type="RefSeq" id="WP_343806576.1">
    <property type="nucleotide sequence ID" value="NZ_BAAAET010000003.1"/>
</dbReference>
<comment type="similarity">
    <text evidence="2 7">Belongs to the FPP/GGPP synthase family.</text>
</comment>
<comment type="caution">
    <text evidence="8">The sequence shown here is derived from an EMBL/GenBank/DDBJ whole genome shotgun (WGS) entry which is preliminary data.</text>
</comment>